<feature type="transmembrane region" description="Helical" evidence="12">
    <location>
        <begin position="412"/>
        <end position="437"/>
    </location>
</feature>
<name>A0A8H3FHF7_9LECA</name>
<evidence type="ECO:0000256" key="12">
    <source>
        <dbReference type="SAM" id="Phobius"/>
    </source>
</evidence>
<dbReference type="EMBL" id="CAJPDS010000036">
    <property type="protein sequence ID" value="CAF9924691.1"/>
    <property type="molecule type" value="Genomic_DNA"/>
</dbReference>
<dbReference type="InterPro" id="IPR006153">
    <property type="entry name" value="Cation/H_exchanger_TM"/>
</dbReference>
<evidence type="ECO:0000256" key="4">
    <source>
        <dbReference type="ARBA" id="ARBA00022449"/>
    </source>
</evidence>
<evidence type="ECO:0000256" key="2">
    <source>
        <dbReference type="ARBA" id="ARBA00005248"/>
    </source>
</evidence>
<evidence type="ECO:0000256" key="5">
    <source>
        <dbReference type="ARBA" id="ARBA00022692"/>
    </source>
</evidence>
<feature type="transmembrane region" description="Helical" evidence="12">
    <location>
        <begin position="133"/>
        <end position="154"/>
    </location>
</feature>
<keyword evidence="15" id="KW-1185">Reference proteome</keyword>
<evidence type="ECO:0000259" key="13">
    <source>
        <dbReference type="Pfam" id="PF00999"/>
    </source>
</evidence>
<dbReference type="GO" id="GO:0042391">
    <property type="term" value="P:regulation of membrane potential"/>
    <property type="evidence" value="ECO:0007669"/>
    <property type="project" value="InterPro"/>
</dbReference>
<feature type="transmembrane region" description="Helical" evidence="12">
    <location>
        <begin position="209"/>
        <end position="227"/>
    </location>
</feature>
<feature type="transmembrane region" description="Helical" evidence="12">
    <location>
        <begin position="327"/>
        <end position="351"/>
    </location>
</feature>
<dbReference type="OrthoDB" id="2190219at2759"/>
<dbReference type="GO" id="GO:0015385">
    <property type="term" value="F:sodium:proton antiporter activity"/>
    <property type="evidence" value="ECO:0007669"/>
    <property type="project" value="InterPro"/>
</dbReference>
<evidence type="ECO:0000313" key="14">
    <source>
        <dbReference type="EMBL" id="CAF9924691.1"/>
    </source>
</evidence>
<evidence type="ECO:0000256" key="7">
    <source>
        <dbReference type="ARBA" id="ARBA00023053"/>
    </source>
</evidence>
<proteinExistence type="inferred from homology"/>
<comment type="similarity">
    <text evidence="2">Belongs to the fungal Na(+)/H(+) exchanger family.</text>
</comment>
<dbReference type="GO" id="GO:0036376">
    <property type="term" value="P:sodium ion export across plasma membrane"/>
    <property type="evidence" value="ECO:0007669"/>
    <property type="project" value="InterPro"/>
</dbReference>
<dbReference type="PANTHER" id="PTHR31382">
    <property type="entry name" value="NA(+)/H(+) ANTIPORTER"/>
    <property type="match status" value="1"/>
</dbReference>
<feature type="region of interest" description="Disordered" evidence="11">
    <location>
        <begin position="462"/>
        <end position="487"/>
    </location>
</feature>
<evidence type="ECO:0000256" key="9">
    <source>
        <dbReference type="ARBA" id="ARBA00023136"/>
    </source>
</evidence>
<feature type="transmembrane region" description="Helical" evidence="12">
    <location>
        <begin position="15"/>
        <end position="34"/>
    </location>
</feature>
<comment type="subcellular location">
    <subcellularLocation>
        <location evidence="1">Membrane</location>
        <topology evidence="1">Multi-pass membrane protein</topology>
    </subcellularLocation>
</comment>
<evidence type="ECO:0000256" key="6">
    <source>
        <dbReference type="ARBA" id="ARBA00022989"/>
    </source>
</evidence>
<dbReference type="Proteomes" id="UP000664521">
    <property type="component" value="Unassembled WGS sequence"/>
</dbReference>
<keyword evidence="4" id="KW-0050">Antiport</keyword>
<sequence length="487" mass="53840">MAWIDKQLEPTPSHLTYLILSTFLILYALFSQVIRNRLHLSEPPLATLVGIIFGPEGFGVLDPTNWGWEDNITQEASRLILSVQVFAVGVELPRKYLQRHWRSVGMMLGPVMTFGWLASAVFVYLVLRVDFTTALIVSACLTPTDPVLSASVLNTSQFAERVPRRLRHMLSCESGCNDGIAFPFLYVGIYALTQATAGAAVKEWVLDTILWQCTLGIILGVIIGLSANRALRIAERESYVGTSFFFVFYFLMAIFCTGVGSTLGVDDFLVSFGAGSGFAWDGWFATKTKETELPEVLDLLLNASMFVYFGAIIPWNKFGPTEFTPDFSAGRFIGLLVLILLFRRIPIVLALKRYIPDIKTYREALFCGHFGPMGLGALFLVIEARAQLETDTSLPLPHPPAHHRYKAAIEGIWPIVCFIILGSIMVHGLSVAVISVGSHFSRPKGERAPLIGGEMDGLENMVHEGIETESEPSVGSDEDPDPIDERR</sequence>
<dbReference type="PANTHER" id="PTHR31382:SF2">
    <property type="entry name" value="CATION_H+ EXCHANGER DOMAIN-CONTAINING PROTEIN"/>
    <property type="match status" value="1"/>
</dbReference>
<dbReference type="Pfam" id="PF00999">
    <property type="entry name" value="Na_H_Exchanger"/>
    <property type="match status" value="1"/>
</dbReference>
<keyword evidence="3" id="KW-0813">Transport</keyword>
<dbReference type="InterPro" id="IPR004712">
    <property type="entry name" value="Na+/H+_antiporter_fungi"/>
</dbReference>
<feature type="transmembrane region" description="Helical" evidence="12">
    <location>
        <begin position="363"/>
        <end position="382"/>
    </location>
</feature>
<reference evidence="14" key="1">
    <citation type="submission" date="2021-03" db="EMBL/GenBank/DDBJ databases">
        <authorList>
            <person name="Tagirdzhanova G."/>
        </authorList>
    </citation>
    <scope>NUCLEOTIDE SEQUENCE</scope>
</reference>
<evidence type="ECO:0000256" key="11">
    <source>
        <dbReference type="SAM" id="MobiDB-lite"/>
    </source>
</evidence>
<dbReference type="AlphaFoldDB" id="A0A8H3FHF7"/>
<dbReference type="InterPro" id="IPR038770">
    <property type="entry name" value="Na+/solute_symporter_sf"/>
</dbReference>
<dbReference type="Gene3D" id="1.20.1530.20">
    <property type="match status" value="1"/>
</dbReference>
<dbReference type="FunFam" id="1.20.1530.20:FF:000015">
    <property type="entry name" value="Na(+)/H(+) antiporter 2"/>
    <property type="match status" value="1"/>
</dbReference>
<dbReference type="GO" id="GO:0005886">
    <property type="term" value="C:plasma membrane"/>
    <property type="evidence" value="ECO:0007669"/>
    <property type="project" value="InterPro"/>
</dbReference>
<evidence type="ECO:0000313" key="15">
    <source>
        <dbReference type="Proteomes" id="UP000664521"/>
    </source>
</evidence>
<accession>A0A8H3FHF7</accession>
<feature type="transmembrane region" description="Helical" evidence="12">
    <location>
        <begin position="104"/>
        <end position="127"/>
    </location>
</feature>
<feature type="domain" description="Cation/H+ exchanger transmembrane" evidence="13">
    <location>
        <begin position="26"/>
        <end position="434"/>
    </location>
</feature>
<feature type="transmembrane region" description="Helical" evidence="12">
    <location>
        <begin position="239"/>
        <end position="262"/>
    </location>
</feature>
<keyword evidence="7" id="KW-0915">Sodium</keyword>
<feature type="transmembrane region" description="Helical" evidence="12">
    <location>
        <begin position="175"/>
        <end position="197"/>
    </location>
</feature>
<evidence type="ECO:0000256" key="1">
    <source>
        <dbReference type="ARBA" id="ARBA00004141"/>
    </source>
</evidence>
<keyword evidence="10" id="KW-0739">Sodium transport</keyword>
<feature type="compositionally biased region" description="Acidic residues" evidence="11">
    <location>
        <begin position="476"/>
        <end position="487"/>
    </location>
</feature>
<organism evidence="14 15">
    <name type="scientific">Heterodermia speciosa</name>
    <dbReference type="NCBI Taxonomy" id="116794"/>
    <lineage>
        <taxon>Eukaryota</taxon>
        <taxon>Fungi</taxon>
        <taxon>Dikarya</taxon>
        <taxon>Ascomycota</taxon>
        <taxon>Pezizomycotina</taxon>
        <taxon>Lecanoromycetes</taxon>
        <taxon>OSLEUM clade</taxon>
        <taxon>Lecanoromycetidae</taxon>
        <taxon>Caliciales</taxon>
        <taxon>Physciaceae</taxon>
        <taxon>Heterodermia</taxon>
    </lineage>
</organism>
<dbReference type="GO" id="GO:0120029">
    <property type="term" value="P:proton export across plasma membrane"/>
    <property type="evidence" value="ECO:0007669"/>
    <property type="project" value="InterPro"/>
</dbReference>
<evidence type="ECO:0000256" key="8">
    <source>
        <dbReference type="ARBA" id="ARBA00023065"/>
    </source>
</evidence>
<keyword evidence="9 12" id="KW-0472">Membrane</keyword>
<dbReference type="GO" id="GO:0030007">
    <property type="term" value="P:intracellular potassium ion homeostasis"/>
    <property type="evidence" value="ECO:0007669"/>
    <property type="project" value="TreeGrafter"/>
</dbReference>
<evidence type="ECO:0000256" key="10">
    <source>
        <dbReference type="ARBA" id="ARBA00023201"/>
    </source>
</evidence>
<comment type="caution">
    <text evidence="14">The sequence shown here is derived from an EMBL/GenBank/DDBJ whole genome shotgun (WGS) entry which is preliminary data.</text>
</comment>
<keyword evidence="8" id="KW-0406">Ion transport</keyword>
<gene>
    <name evidence="14" type="ORF">HETSPECPRED_005660</name>
</gene>
<evidence type="ECO:0000256" key="3">
    <source>
        <dbReference type="ARBA" id="ARBA00022448"/>
    </source>
</evidence>
<protein>
    <recommendedName>
        <fullName evidence="13">Cation/H+ exchanger transmembrane domain-containing protein</fullName>
    </recommendedName>
</protein>
<keyword evidence="6 12" id="KW-1133">Transmembrane helix</keyword>
<keyword evidence="5 12" id="KW-0812">Transmembrane</keyword>